<dbReference type="RefSeq" id="XP_007723922.1">
    <property type="nucleotide sequence ID" value="XM_007725732.1"/>
</dbReference>
<evidence type="ECO:0000313" key="4">
    <source>
        <dbReference type="Proteomes" id="UP000019484"/>
    </source>
</evidence>
<evidence type="ECO:0000313" key="3">
    <source>
        <dbReference type="EMBL" id="EXJ87916.1"/>
    </source>
</evidence>
<dbReference type="GO" id="GO:0000127">
    <property type="term" value="C:transcription factor TFIIIC complex"/>
    <property type="evidence" value="ECO:0007669"/>
    <property type="project" value="InterPro"/>
</dbReference>
<dbReference type="InterPro" id="IPR036322">
    <property type="entry name" value="WD40_repeat_dom_sf"/>
</dbReference>
<dbReference type="Pfam" id="PF12657">
    <property type="entry name" value="TFIIIC_delta"/>
    <property type="match status" value="2"/>
</dbReference>
<dbReference type="eggNOG" id="ENOG502S8BZ">
    <property type="taxonomic scope" value="Eukaryota"/>
</dbReference>
<organism evidence="3 4">
    <name type="scientific">Capronia coronata CBS 617.96</name>
    <dbReference type="NCBI Taxonomy" id="1182541"/>
    <lineage>
        <taxon>Eukaryota</taxon>
        <taxon>Fungi</taxon>
        <taxon>Dikarya</taxon>
        <taxon>Ascomycota</taxon>
        <taxon>Pezizomycotina</taxon>
        <taxon>Eurotiomycetes</taxon>
        <taxon>Chaetothyriomycetidae</taxon>
        <taxon>Chaetothyriales</taxon>
        <taxon>Herpotrichiellaceae</taxon>
        <taxon>Capronia</taxon>
    </lineage>
</organism>
<dbReference type="PANTHER" id="PTHR15496">
    <property type="entry name" value="GENERAL TRANSCRIPTION FACTOR 3C POLYPEPTIDE 4 FAMILY"/>
    <property type="match status" value="1"/>
</dbReference>
<evidence type="ECO:0008006" key="5">
    <source>
        <dbReference type="Google" id="ProtNLM"/>
    </source>
</evidence>
<dbReference type="GO" id="GO:0004402">
    <property type="term" value="F:histone acetyltransferase activity"/>
    <property type="evidence" value="ECO:0007669"/>
    <property type="project" value="InterPro"/>
</dbReference>
<feature type="domain" description="Transcription factor IIIC 90kDa subunit N-terminal" evidence="1">
    <location>
        <begin position="294"/>
        <end position="385"/>
    </location>
</feature>
<dbReference type="EMBL" id="AMWN01000004">
    <property type="protein sequence ID" value="EXJ87916.1"/>
    <property type="molecule type" value="Genomic_DNA"/>
</dbReference>
<dbReference type="GeneID" id="19159721"/>
<evidence type="ECO:0000259" key="2">
    <source>
        <dbReference type="Pfam" id="PF12660"/>
    </source>
</evidence>
<dbReference type="Pfam" id="PF12660">
    <property type="entry name" value="zf-TFIIIC"/>
    <property type="match status" value="1"/>
</dbReference>
<dbReference type="PANTHER" id="PTHR15496:SF2">
    <property type="entry name" value="GENERAL TRANSCRIPTION FACTOR 3C POLYPEPTIDE 4"/>
    <property type="match status" value="1"/>
</dbReference>
<name>W9YF98_9EURO</name>
<dbReference type="InterPro" id="IPR044230">
    <property type="entry name" value="GTF3C4"/>
</dbReference>
<sequence>MASSTHTLDPVYLPYWPTCKNAVTWSPEHLAVAAGEVVHILTPRESSHPQLYAGNTQWDTFTLRVNLFEQEEWPYQTLAPLRDFSLGEELSDSTIVSIAWSPAGLGIYRRSILAILTSNLVLSFWESDGRLGMWKRTCIVNQNLPTGESDKVRRRRRIRAFCWFPQMTSFEASRWGPQLLAVADDDKTILVFHVQKHSTAAFGGWSFELMAKHAFQNADLQLTGMNSLRAMLSTSSPISKLETTDWEAQQETDSISRTDVLTMEVSLGQCTEPKHLSVQVERAFGKTAGNHRPSHNLKVSMIDSQSPDIRLTNQPLLEPYFEPAIIKLRSEFSEQFDLGGKVRVRTWGTAMSFDKTMAAICISCHPSDMIEYGIPSSQRTVVLFAQLQQPSISETQMPNKSDTAVHEEILSFITQAPADWVKTDMDGKIVHNAAALVLSNPKDHSAMVTWATSILGQGPGSHTESKGGSRMQPNDAMDLDAGTDASIEHNGVPAALATEETCEICEASIPFSPSSDAAKCVNGHQFTRCGLSFVAIQEPGICKYCAKCGRQFLDPGKLEFENGPSLSQALFDKFDVCPYCQGKFRG</sequence>
<dbReference type="GO" id="GO:0006384">
    <property type="term" value="P:transcription initiation at RNA polymerase III promoter"/>
    <property type="evidence" value="ECO:0007669"/>
    <property type="project" value="InterPro"/>
</dbReference>
<feature type="domain" description="Transcription factor IIIC putative zinc-finger" evidence="2">
    <location>
        <begin position="497"/>
        <end position="584"/>
    </location>
</feature>
<keyword evidence="4" id="KW-1185">Reference proteome</keyword>
<dbReference type="InterPro" id="IPR024764">
    <property type="entry name" value="TFIIIC_Znf"/>
</dbReference>
<feature type="domain" description="Transcription factor IIIC 90kDa subunit N-terminal" evidence="1">
    <location>
        <begin position="25"/>
        <end position="253"/>
    </location>
</feature>
<dbReference type="InterPro" id="IPR024761">
    <property type="entry name" value="TFIIIC_delta_N"/>
</dbReference>
<reference evidence="3 4" key="1">
    <citation type="submission" date="2013-03" db="EMBL/GenBank/DDBJ databases">
        <title>The Genome Sequence of Capronia coronata CBS 617.96.</title>
        <authorList>
            <consortium name="The Broad Institute Genomics Platform"/>
            <person name="Cuomo C."/>
            <person name="de Hoog S."/>
            <person name="Gorbushina A."/>
            <person name="Walker B."/>
            <person name="Young S.K."/>
            <person name="Zeng Q."/>
            <person name="Gargeya S."/>
            <person name="Fitzgerald M."/>
            <person name="Haas B."/>
            <person name="Abouelleil A."/>
            <person name="Allen A.W."/>
            <person name="Alvarado L."/>
            <person name="Arachchi H.M."/>
            <person name="Berlin A.M."/>
            <person name="Chapman S.B."/>
            <person name="Gainer-Dewar J."/>
            <person name="Goldberg J."/>
            <person name="Griggs A."/>
            <person name="Gujja S."/>
            <person name="Hansen M."/>
            <person name="Howarth C."/>
            <person name="Imamovic A."/>
            <person name="Ireland A."/>
            <person name="Larimer J."/>
            <person name="McCowan C."/>
            <person name="Murphy C."/>
            <person name="Pearson M."/>
            <person name="Poon T.W."/>
            <person name="Priest M."/>
            <person name="Roberts A."/>
            <person name="Saif S."/>
            <person name="Shea T."/>
            <person name="Sisk P."/>
            <person name="Sykes S."/>
            <person name="Wortman J."/>
            <person name="Nusbaum C."/>
            <person name="Birren B."/>
        </authorList>
    </citation>
    <scope>NUCLEOTIDE SEQUENCE [LARGE SCALE GENOMIC DNA]</scope>
    <source>
        <strain evidence="3 4">CBS 617.96</strain>
    </source>
</reference>
<dbReference type="HOGENOM" id="CLU_011098_1_0_1"/>
<comment type="caution">
    <text evidence="3">The sequence shown here is derived from an EMBL/GenBank/DDBJ whole genome shotgun (WGS) entry which is preliminary data.</text>
</comment>
<proteinExistence type="predicted"/>
<dbReference type="OrthoDB" id="6021743at2759"/>
<evidence type="ECO:0000259" key="1">
    <source>
        <dbReference type="Pfam" id="PF12657"/>
    </source>
</evidence>
<protein>
    <recommendedName>
        <fullName evidence="5">Transcription factor IIIC putative zinc-finger domain-containing protein</fullName>
    </recommendedName>
</protein>
<dbReference type="STRING" id="1182541.W9YF98"/>
<gene>
    <name evidence="3" type="ORF">A1O1_04843</name>
</gene>
<accession>W9YF98</accession>
<dbReference type="SUPFAM" id="SSF50978">
    <property type="entry name" value="WD40 repeat-like"/>
    <property type="match status" value="1"/>
</dbReference>
<dbReference type="AlphaFoldDB" id="W9YF98"/>
<dbReference type="Proteomes" id="UP000019484">
    <property type="component" value="Unassembled WGS sequence"/>
</dbReference>